<accession>A0AAI9DIU4</accession>
<dbReference type="Pfam" id="PF12392">
    <property type="entry name" value="DUF3656"/>
    <property type="match status" value="1"/>
</dbReference>
<dbReference type="PANTHER" id="PTHR30217">
    <property type="entry name" value="PEPTIDASE U32 FAMILY"/>
    <property type="match status" value="1"/>
</dbReference>
<dbReference type="InterPro" id="IPR001539">
    <property type="entry name" value="Peptidase_U32"/>
</dbReference>
<reference evidence="2" key="1">
    <citation type="submission" date="2024-02" db="EMBL/GenBank/DDBJ databases">
        <authorList>
            <consortium name="Clinical and Environmental Microbiology Branch: Whole genome sequencing antimicrobial resistance pathogens in the healthcare setting"/>
        </authorList>
    </citation>
    <scope>NUCLEOTIDE SEQUENCE</scope>
    <source>
        <strain evidence="2">2021DK-00143</strain>
    </source>
</reference>
<feature type="domain" description="Peptidase U32 collagenase" evidence="1">
    <location>
        <begin position="391"/>
        <end position="504"/>
    </location>
</feature>
<organism evidence="2">
    <name type="scientific">Pluralibacter gergoviae</name>
    <name type="common">Enterobacter gergoviae</name>
    <dbReference type="NCBI Taxonomy" id="61647"/>
    <lineage>
        <taxon>Bacteria</taxon>
        <taxon>Pseudomonadati</taxon>
        <taxon>Pseudomonadota</taxon>
        <taxon>Gammaproteobacteria</taxon>
        <taxon>Enterobacterales</taxon>
        <taxon>Enterobacteriaceae</taxon>
        <taxon>Pluralibacter</taxon>
    </lineage>
</organism>
<dbReference type="InterPro" id="IPR020988">
    <property type="entry name" value="Pept_U32_collagenase"/>
</dbReference>
<dbReference type="InterPro" id="IPR051454">
    <property type="entry name" value="RNA/ubiquinone_mod_enzymes"/>
</dbReference>
<evidence type="ECO:0000259" key="1">
    <source>
        <dbReference type="Pfam" id="PF12392"/>
    </source>
</evidence>
<dbReference type="PROSITE" id="PS01276">
    <property type="entry name" value="PEPTIDASE_U32"/>
    <property type="match status" value="1"/>
</dbReference>
<dbReference type="Pfam" id="PF01136">
    <property type="entry name" value="Peptidase_U32"/>
    <property type="match status" value="1"/>
</dbReference>
<proteinExistence type="predicted"/>
<name>A0AAI9DIU4_PLUGE</name>
<gene>
    <name evidence="2" type="ORF">QEG54_001062</name>
</gene>
<evidence type="ECO:0000313" key="2">
    <source>
        <dbReference type="EMBL" id="EML1470373.1"/>
    </source>
</evidence>
<dbReference type="AlphaFoldDB" id="A0AAI9DIU4"/>
<protein>
    <submittedName>
        <fullName evidence="2">U32 family peptidase</fullName>
    </submittedName>
</protein>
<dbReference type="EMBL" id="ABLOKC030000004">
    <property type="protein sequence ID" value="EML1470373.1"/>
    <property type="molecule type" value="Genomic_DNA"/>
</dbReference>
<sequence length="653" mass="72317">MRLHASSLELLSPARDTAIAREAILHGADAVYIGGPGFGARHNASNSLSDIAALVPFAHRFGAKIFITLNTILHDDELEPAQKLITDLYEAGVDALIVQDMGVLELDLPPIELHASTQCDIRSVEKAKFLADVGFSQIVLARELNLQQIQAIHQATDATIEFFIHGALCVAYSGQCNISHAQTGRSANRGDCSQACRLPYTLKDDQGRVVAYEKHLLSMKDNDQTANLGALIDAGVRSFKIEGRYKDMSYVKNITAHYRQMLDAIIEERGDLTRASAGRTEHFFIPSTDKTFHRGSTDYFVNARKGDIGAFDSPKFIGLPVGEVLKVAKDYLDVEVSEPLANGDGLNVMIKREVVGFRANTVEKTGQNRYRVWPNEMPADLHKARPHQALNRNLDHNWQQALLKTSSERRIAVDIALGGWQEQLVLTLTSEDGVTVTHTLEGDFAEASNPEKAAGSLRDGVAKLGQTLYYPRAVEVTLPGLFVPNSQLNQLRREAVELLDAARLAAYQRGSRRPVATPAPVYPDTHLSFLANVYNHKAREFYHRYGVQLIDAAYEAHEEKGDVPVMITKHCLRFAFNLCPKQAKGSIKSWKATPMQLINGDEVLTLKFDCRPCEMHVIGKMKNHIFKMPQPGSIVASVSPDELLKTLPKRKNA</sequence>
<comment type="caution">
    <text evidence="2">The sequence shown here is derived from an EMBL/GenBank/DDBJ whole genome shotgun (WGS) entry which is preliminary data.</text>
</comment>
<dbReference type="RefSeq" id="WP_045287755.1">
    <property type="nucleotide sequence ID" value="NZ_JZYL01000006.1"/>
</dbReference>
<dbReference type="PANTHER" id="PTHR30217:SF10">
    <property type="entry name" value="23S RRNA 5-HYDROXYCYTIDINE C2501 SYNTHASE"/>
    <property type="match status" value="1"/>
</dbReference>